<dbReference type="Proteomes" id="UP000240883">
    <property type="component" value="Unassembled WGS sequence"/>
</dbReference>
<reference evidence="2 3" key="1">
    <citation type="journal article" date="2018" name="Front. Microbiol.">
        <title>Genome-Wide Analysis of Corynespora cassiicola Leaf Fall Disease Putative Effectors.</title>
        <authorList>
            <person name="Lopez D."/>
            <person name="Ribeiro S."/>
            <person name="Label P."/>
            <person name="Fumanal B."/>
            <person name="Venisse J.S."/>
            <person name="Kohler A."/>
            <person name="de Oliveira R.R."/>
            <person name="Labutti K."/>
            <person name="Lipzen A."/>
            <person name="Lail K."/>
            <person name="Bauer D."/>
            <person name="Ohm R.A."/>
            <person name="Barry K.W."/>
            <person name="Spatafora J."/>
            <person name="Grigoriev I.V."/>
            <person name="Martin F.M."/>
            <person name="Pujade-Renaud V."/>
        </authorList>
    </citation>
    <scope>NUCLEOTIDE SEQUENCE [LARGE SCALE GENOMIC DNA]</scope>
    <source>
        <strain evidence="2 3">Philippines</strain>
    </source>
</reference>
<feature type="domain" description="ThuA-like" evidence="1">
    <location>
        <begin position="28"/>
        <end position="266"/>
    </location>
</feature>
<evidence type="ECO:0000313" key="2">
    <source>
        <dbReference type="EMBL" id="PSN73392.1"/>
    </source>
</evidence>
<keyword evidence="2" id="KW-0315">Glutamine amidotransferase</keyword>
<protein>
    <submittedName>
        <fullName evidence="2">Class I glutamine amidotransferase-like protein</fullName>
    </submittedName>
</protein>
<dbReference type="PANTHER" id="PTHR40469:SF2">
    <property type="entry name" value="GALACTOSE-BINDING DOMAIN-LIKE SUPERFAMILY PROTEIN"/>
    <property type="match status" value="1"/>
</dbReference>
<evidence type="ECO:0000259" key="1">
    <source>
        <dbReference type="Pfam" id="PF06283"/>
    </source>
</evidence>
<dbReference type="Pfam" id="PF06283">
    <property type="entry name" value="ThuA"/>
    <property type="match status" value="1"/>
</dbReference>
<proteinExistence type="predicted"/>
<keyword evidence="2" id="KW-0808">Transferase</keyword>
<dbReference type="OrthoDB" id="3482285at2759"/>
<dbReference type="Gene3D" id="3.40.50.880">
    <property type="match status" value="1"/>
</dbReference>
<dbReference type="PANTHER" id="PTHR40469">
    <property type="entry name" value="SECRETED GLYCOSYL HYDROLASE"/>
    <property type="match status" value="1"/>
</dbReference>
<name>A0A2T2P6V1_CORCC</name>
<keyword evidence="3" id="KW-1185">Reference proteome</keyword>
<evidence type="ECO:0000313" key="3">
    <source>
        <dbReference type="Proteomes" id="UP000240883"/>
    </source>
</evidence>
<dbReference type="SUPFAM" id="SSF52317">
    <property type="entry name" value="Class I glutamine amidotransferase-like"/>
    <property type="match status" value="1"/>
</dbReference>
<dbReference type="InterPro" id="IPR029010">
    <property type="entry name" value="ThuA-like"/>
</dbReference>
<sequence>MKQVSTLATIAAAVSGAISAAIPPKPHLLAFSKTLGYRHESIKNGIELVTSIADKNGWDITASEDSAIFTNGSLSDYTTMVFLYTTGDFLVESEFDGLYDWLVSGGNWLGIHAAADFFNKTPPWYTNLVGGQFEFHPCSPEWTCSDEQKERYPTGGNIRPDIMTVHDPTHRSTYRLPTSYNRTDEWYSYRQNVALDPEYTVLVTINETYIDDITPSYLSMKPVHPISWYHLFAGKARAWYTGMGHTVDSYSDEYFIDHVTGGLEWVVRGY</sequence>
<dbReference type="GO" id="GO:0016740">
    <property type="term" value="F:transferase activity"/>
    <property type="evidence" value="ECO:0007669"/>
    <property type="project" value="UniProtKB-KW"/>
</dbReference>
<dbReference type="InterPro" id="IPR029062">
    <property type="entry name" value="Class_I_gatase-like"/>
</dbReference>
<organism evidence="2 3">
    <name type="scientific">Corynespora cassiicola Philippines</name>
    <dbReference type="NCBI Taxonomy" id="1448308"/>
    <lineage>
        <taxon>Eukaryota</taxon>
        <taxon>Fungi</taxon>
        <taxon>Dikarya</taxon>
        <taxon>Ascomycota</taxon>
        <taxon>Pezizomycotina</taxon>
        <taxon>Dothideomycetes</taxon>
        <taxon>Pleosporomycetidae</taxon>
        <taxon>Pleosporales</taxon>
        <taxon>Corynesporascaceae</taxon>
        <taxon>Corynespora</taxon>
    </lineage>
</organism>
<dbReference type="EMBL" id="KZ678129">
    <property type="protein sequence ID" value="PSN73392.1"/>
    <property type="molecule type" value="Genomic_DNA"/>
</dbReference>
<accession>A0A2T2P6V1</accession>
<gene>
    <name evidence="2" type="ORF">BS50DRAFT_629426</name>
</gene>
<dbReference type="AlphaFoldDB" id="A0A2T2P6V1"/>